<comment type="caution">
    <text evidence="4">The sequence shown here is derived from an EMBL/GenBank/DDBJ whole genome shotgun (WGS) entry which is preliminary data.</text>
</comment>
<feature type="compositionally biased region" description="Polar residues" evidence="2">
    <location>
        <begin position="947"/>
        <end position="959"/>
    </location>
</feature>
<evidence type="ECO:0000313" key="4">
    <source>
        <dbReference type="EMBL" id="KYO48579.1"/>
    </source>
</evidence>
<feature type="domain" description="RAMA" evidence="3">
    <location>
        <begin position="987"/>
        <end position="1083"/>
    </location>
</feature>
<dbReference type="AlphaFoldDB" id="A0A151PHS1"/>
<protein>
    <submittedName>
        <fullName evidence="4">Ankyrin repeat domain-containing protein 31 isoform C</fullName>
    </submittedName>
</protein>
<proteinExistence type="predicted"/>
<dbReference type="Proteomes" id="UP000050525">
    <property type="component" value="Unassembled WGS sequence"/>
</dbReference>
<dbReference type="EMBL" id="AKHW03000179">
    <property type="protein sequence ID" value="KYO48579.1"/>
    <property type="molecule type" value="Genomic_DNA"/>
</dbReference>
<dbReference type="PANTHER" id="PTHR24176">
    <property type="entry name" value="ANKYRIN REPEAT DOMAIN-CONTAINING PROTEIN 31-RELATED"/>
    <property type="match status" value="1"/>
</dbReference>
<feature type="region of interest" description="Disordered" evidence="2">
    <location>
        <begin position="925"/>
        <end position="959"/>
    </location>
</feature>
<feature type="region of interest" description="Disordered" evidence="2">
    <location>
        <begin position="731"/>
        <end position="753"/>
    </location>
</feature>
<evidence type="ECO:0000259" key="3">
    <source>
        <dbReference type="Pfam" id="PF18755"/>
    </source>
</evidence>
<organism evidence="4 5">
    <name type="scientific">Alligator mississippiensis</name>
    <name type="common">American alligator</name>
    <dbReference type="NCBI Taxonomy" id="8496"/>
    <lineage>
        <taxon>Eukaryota</taxon>
        <taxon>Metazoa</taxon>
        <taxon>Chordata</taxon>
        <taxon>Craniata</taxon>
        <taxon>Vertebrata</taxon>
        <taxon>Euteleostomi</taxon>
        <taxon>Archelosauria</taxon>
        <taxon>Archosauria</taxon>
        <taxon>Crocodylia</taxon>
        <taxon>Alligatoridae</taxon>
        <taxon>Alligatorinae</taxon>
        <taxon>Alligator</taxon>
    </lineage>
</organism>
<sequence>MRAGAQLSDSDSDETIVEGSVTESDLDEEELHVKRLSSINKDVTQITEVIFAAETEEINRGLEPLSPEIQCVSKFSDYLQKVSQEIGNSEQSQSLLQGERDCPVFTTTVSQTGLQLSTSEERWQNDSGAVGTEEPGFLTEPERERFNDEDESPEESLLSGAIAKETFMVPKELTLQNIFPSVLKDCQSASMMIIELDAKVKDHSVNTDTAVSSAPPEKISKEAFTAQRIMADEFEIQDLLKPLSESESPKMINFLHDILECQDDVLSVDTLGDEKNNALPEELLTALNSLSESLVQPVYQLAETERELRVMEEHLRSELSISQRDDECTQIADTFESWFYIEQLKERKTLTESKLWNIKDEQLAGDQKKNDIVIADYRNVTSSDREANEGNSSSNKTILGVETTKTTPYPLRRSARLKENFTKNRMQESASKDSEDQCSELGDGMCKGSTLDINNQDKQIRRSQRIAKRIGWTPLHEARATGWTAIHEASKKGFTEVILELLKAGADVNSKGPDGILPIHDAVSGNYFKAVSILLQHGANPNEKDSDGNTALDKACSDKMKELLKSYGAADTGVAEKVTEVTDIPPSRSRRSPQSYDCCNMPDEPLILHRDKAREKHDMHKSVITVLQDIEEKQKKLLLFELRTPKDAEMYIQRLSQIQDTLNGMLAKQKAERDMLAKKYRASVESFKQGALREQLVQLASRQKSLLMVAKKQKELGQKIQNYRNAKKTYSGCSKKQIPNSVPSTENDDREYVTPDKRVHPDVVTVSMGPDARLLNGNRLEAHLSLESRFSAQEHSQYQNSSLDEAGANERAIRSMVVSAQALASENMVREWTFDKMSKSKSADAMEMVTLLSEPVCLTQRECSEQKKIDYTGVAVQGSKSPNPIAVTSRLNISEAQNIVVNNNIHQPTTDCQQVLPGKLQNYTSRNEVSQQQPRVVSESTESSSVGLQQNNRTSPNANLEPTSFAPNIFYSVNINQNPSSQFSHHQEKGQQLSNRKCRRKKCQLVDLLELGKIKPGEDVLEFTLQDFSHKATLLRDGRIQTSGNRIHGNPVQWVKALLGNDISVSWKYAWNKVAYLGTELSKILVEEASVPNKPEVTSQLKEPSEPSIQFDLVEKSTNFLHFTKHSKAHCRGKKIRQIPKE</sequence>
<reference evidence="4 5" key="1">
    <citation type="journal article" date="2012" name="Genome Biol.">
        <title>Sequencing three crocodilian genomes to illuminate the evolution of archosaurs and amniotes.</title>
        <authorList>
            <person name="St John J.A."/>
            <person name="Braun E.L."/>
            <person name="Isberg S.R."/>
            <person name="Miles L.G."/>
            <person name="Chong A.Y."/>
            <person name="Gongora J."/>
            <person name="Dalzell P."/>
            <person name="Moran C."/>
            <person name="Bed'hom B."/>
            <person name="Abzhanov A."/>
            <person name="Burgess S.C."/>
            <person name="Cooksey A.M."/>
            <person name="Castoe T.A."/>
            <person name="Crawford N.G."/>
            <person name="Densmore L.D."/>
            <person name="Drew J.C."/>
            <person name="Edwards S.V."/>
            <person name="Faircloth B.C."/>
            <person name="Fujita M.K."/>
            <person name="Greenwold M.J."/>
            <person name="Hoffmann F.G."/>
            <person name="Howard J.M."/>
            <person name="Iguchi T."/>
            <person name="Janes D.E."/>
            <person name="Khan S.Y."/>
            <person name="Kohno S."/>
            <person name="de Koning A.J."/>
            <person name="Lance S.L."/>
            <person name="McCarthy F.M."/>
            <person name="McCormack J.E."/>
            <person name="Merchant M.E."/>
            <person name="Peterson D.G."/>
            <person name="Pollock D.D."/>
            <person name="Pourmand N."/>
            <person name="Raney B.J."/>
            <person name="Roessler K.A."/>
            <person name="Sanford J.R."/>
            <person name="Sawyer R.H."/>
            <person name="Schmidt C.J."/>
            <person name="Triplett E.W."/>
            <person name="Tuberville T.D."/>
            <person name="Venegas-Anaya M."/>
            <person name="Howard J.T."/>
            <person name="Jarvis E.D."/>
            <person name="Guillette L.J.Jr."/>
            <person name="Glenn T.C."/>
            <person name="Green R.E."/>
            <person name="Ray D.A."/>
        </authorList>
    </citation>
    <scope>NUCLEOTIDE SEQUENCE [LARGE SCALE GENOMIC DNA]</scope>
    <source>
        <strain evidence="4">KSC_2009_1</strain>
    </source>
</reference>
<gene>
    <name evidence="4" type="primary">ANKRD31-1</name>
    <name evidence="4" type="ORF">Y1Q_0003995</name>
</gene>
<dbReference type="eggNOG" id="ENOG502QS0Y">
    <property type="taxonomic scope" value="Eukaryota"/>
</dbReference>
<accession>A0A151PHS1</accession>
<name>A0A151PHS1_ALLMI</name>
<dbReference type="PROSITE" id="PS50088">
    <property type="entry name" value="ANK_REPEAT"/>
    <property type="match status" value="2"/>
</dbReference>
<feature type="compositionally biased region" description="Polar residues" evidence="2">
    <location>
        <begin position="389"/>
        <end position="405"/>
    </location>
</feature>
<feature type="compositionally biased region" description="Polar residues" evidence="2">
    <location>
        <begin position="731"/>
        <end position="745"/>
    </location>
</feature>
<feature type="compositionally biased region" description="Low complexity" evidence="2">
    <location>
        <begin position="936"/>
        <end position="946"/>
    </location>
</feature>
<dbReference type="InterPro" id="IPR036770">
    <property type="entry name" value="Ankyrin_rpt-contain_sf"/>
</dbReference>
<dbReference type="Gene3D" id="1.25.40.20">
    <property type="entry name" value="Ankyrin repeat-containing domain"/>
    <property type="match status" value="1"/>
</dbReference>
<dbReference type="SMART" id="SM00248">
    <property type="entry name" value="ANK"/>
    <property type="match status" value="2"/>
</dbReference>
<keyword evidence="5" id="KW-1185">Reference proteome</keyword>
<evidence type="ECO:0000256" key="2">
    <source>
        <dbReference type="SAM" id="MobiDB-lite"/>
    </source>
</evidence>
<feature type="repeat" description="ANK" evidence="1">
    <location>
        <begin position="481"/>
        <end position="513"/>
    </location>
</feature>
<dbReference type="PRINTS" id="PR01415">
    <property type="entry name" value="ANKYRIN"/>
</dbReference>
<dbReference type="PANTHER" id="PTHR24176:SF14">
    <property type="entry name" value="ANKYRIN REPEAT DOMAIN-CONTAINING PROTEIN 31"/>
    <property type="match status" value="1"/>
</dbReference>
<evidence type="ECO:0000313" key="5">
    <source>
        <dbReference type="Proteomes" id="UP000050525"/>
    </source>
</evidence>
<feature type="repeat" description="ANK" evidence="1">
    <location>
        <begin position="514"/>
        <end position="546"/>
    </location>
</feature>
<dbReference type="Pfam" id="PF12796">
    <property type="entry name" value="Ank_2"/>
    <property type="match status" value="1"/>
</dbReference>
<keyword evidence="1" id="KW-0040">ANK repeat</keyword>
<feature type="region of interest" description="Disordered" evidence="2">
    <location>
        <begin position="115"/>
        <end position="156"/>
    </location>
</feature>
<dbReference type="Pfam" id="PF18755">
    <property type="entry name" value="RAMA"/>
    <property type="match status" value="1"/>
</dbReference>
<feature type="region of interest" description="Disordered" evidence="2">
    <location>
        <begin position="382"/>
        <end position="405"/>
    </location>
</feature>
<dbReference type="InterPro" id="IPR002110">
    <property type="entry name" value="Ankyrin_rpt"/>
</dbReference>
<dbReference type="PROSITE" id="PS50297">
    <property type="entry name" value="ANK_REP_REGION"/>
    <property type="match status" value="2"/>
</dbReference>
<feature type="region of interest" description="Disordered" evidence="2">
    <location>
        <begin position="1"/>
        <end position="24"/>
    </location>
</feature>
<dbReference type="InterPro" id="IPR040843">
    <property type="entry name" value="RAMA"/>
</dbReference>
<dbReference type="STRING" id="8496.A0A151PHS1"/>
<evidence type="ECO:0000256" key="1">
    <source>
        <dbReference type="PROSITE-ProRule" id="PRU00023"/>
    </source>
</evidence>
<dbReference type="SUPFAM" id="SSF48403">
    <property type="entry name" value="Ankyrin repeat"/>
    <property type="match status" value="1"/>
</dbReference>
<dbReference type="InterPro" id="IPR042334">
    <property type="entry name" value="ANKRD31"/>
</dbReference>
<feature type="compositionally biased region" description="Polar residues" evidence="2">
    <location>
        <begin position="925"/>
        <end position="935"/>
    </location>
</feature>